<dbReference type="EMBL" id="CP042425">
    <property type="protein sequence ID" value="QEL19900.1"/>
    <property type="molecule type" value="Genomic_DNA"/>
</dbReference>
<keyword evidence="3" id="KW-1185">Reference proteome</keyword>
<name>A0A5C1ALR2_9BACT</name>
<evidence type="ECO:0000313" key="2">
    <source>
        <dbReference type="EMBL" id="QEL19900.1"/>
    </source>
</evidence>
<accession>A0A5C1ALR2</accession>
<gene>
    <name evidence="2" type="ORF">PX52LOC_06982</name>
</gene>
<evidence type="ECO:0000256" key="1">
    <source>
        <dbReference type="SAM" id="MobiDB-lite"/>
    </source>
</evidence>
<dbReference type="RefSeq" id="WP_149114241.1">
    <property type="nucleotide sequence ID" value="NZ_CP042425.1"/>
</dbReference>
<proteinExistence type="predicted"/>
<reference evidence="3" key="1">
    <citation type="submission" date="2019-08" db="EMBL/GenBank/DDBJ databases">
        <title>Limnoglobus roseus gen. nov., sp. nov., a novel freshwater planctomycete with a giant genome from the family Gemmataceae.</title>
        <authorList>
            <person name="Kulichevskaya I.S."/>
            <person name="Naumoff D.G."/>
            <person name="Miroshnikov K."/>
            <person name="Ivanova A."/>
            <person name="Philippov D.A."/>
            <person name="Hakobyan A."/>
            <person name="Rijpstra I.C."/>
            <person name="Sinninghe Damste J.S."/>
            <person name="Liesack W."/>
            <person name="Dedysh S.N."/>
        </authorList>
    </citation>
    <scope>NUCLEOTIDE SEQUENCE [LARGE SCALE GENOMIC DNA]</scope>
    <source>
        <strain evidence="3">PX52</strain>
    </source>
</reference>
<protein>
    <submittedName>
        <fullName evidence="2">Uncharacterized protein</fullName>
    </submittedName>
</protein>
<dbReference type="KEGG" id="lrs:PX52LOC_06982"/>
<dbReference type="Proteomes" id="UP000324974">
    <property type="component" value="Chromosome"/>
</dbReference>
<dbReference type="AlphaFoldDB" id="A0A5C1ALR2"/>
<feature type="region of interest" description="Disordered" evidence="1">
    <location>
        <begin position="22"/>
        <end position="54"/>
    </location>
</feature>
<evidence type="ECO:0000313" key="3">
    <source>
        <dbReference type="Proteomes" id="UP000324974"/>
    </source>
</evidence>
<sequence>MRRAVMAGALVSAFGLWGCGESQPHAKRPVDPSAGAMRPPKDEPKVVTPDQKGKAVVPEPYQRAEDGPFKFGDATITVEGVLWGKYKSSPIDVAGIGVRIEYSATAKPATIKGVAADDETLRRLTGSGVTSFEHLPIRLTAATDAGEKCRLLMRFLSRLDAGSDIKPTQQEMKAYPGVAYRWTFQFERPSPTAKRIMFELPAEDMGGQGTIRLDVPNQDKWKLEN</sequence>
<organism evidence="2 3">
    <name type="scientific">Limnoglobus roseus</name>
    <dbReference type="NCBI Taxonomy" id="2598579"/>
    <lineage>
        <taxon>Bacteria</taxon>
        <taxon>Pseudomonadati</taxon>
        <taxon>Planctomycetota</taxon>
        <taxon>Planctomycetia</taxon>
        <taxon>Gemmatales</taxon>
        <taxon>Gemmataceae</taxon>
        <taxon>Limnoglobus</taxon>
    </lineage>
</organism>